<evidence type="ECO:0000256" key="8">
    <source>
        <dbReference type="ARBA" id="ARBA00022982"/>
    </source>
</evidence>
<evidence type="ECO:0000256" key="11">
    <source>
        <dbReference type="PROSITE-ProRule" id="PRU00433"/>
    </source>
</evidence>
<keyword evidence="9 11" id="KW-0408">Iron</keyword>
<evidence type="ECO:0000256" key="12">
    <source>
        <dbReference type="SAM" id="Phobius"/>
    </source>
</evidence>
<evidence type="ECO:0000256" key="7">
    <source>
        <dbReference type="ARBA" id="ARBA00022737"/>
    </source>
</evidence>
<keyword evidence="3" id="KW-1003">Cell membrane</keyword>
<evidence type="ECO:0000256" key="6">
    <source>
        <dbReference type="ARBA" id="ARBA00022729"/>
    </source>
</evidence>
<keyword evidence="5 11" id="KW-0479">Metal-binding</keyword>
<dbReference type="Pfam" id="PF00034">
    <property type="entry name" value="Cytochrom_C"/>
    <property type="match status" value="1"/>
</dbReference>
<dbReference type="InterPro" id="IPR014353">
    <property type="entry name" value="Membr-bd_ADH_cyt_c"/>
</dbReference>
<keyword evidence="4 11" id="KW-0349">Heme</keyword>
<evidence type="ECO:0000256" key="9">
    <source>
        <dbReference type="ARBA" id="ARBA00023004"/>
    </source>
</evidence>
<evidence type="ECO:0000313" key="14">
    <source>
        <dbReference type="EMBL" id="MEW9572765.1"/>
    </source>
</evidence>
<dbReference type="EMBL" id="JBFOHK010000003">
    <property type="protein sequence ID" value="MEW9572765.1"/>
    <property type="molecule type" value="Genomic_DNA"/>
</dbReference>
<keyword evidence="6" id="KW-0732">Signal</keyword>
<evidence type="ECO:0000256" key="3">
    <source>
        <dbReference type="ARBA" id="ARBA00022475"/>
    </source>
</evidence>
<dbReference type="Proteomes" id="UP001556220">
    <property type="component" value="Unassembled WGS sequence"/>
</dbReference>
<keyword evidence="10 12" id="KW-0472">Membrane</keyword>
<keyword evidence="7" id="KW-0677">Repeat</keyword>
<dbReference type="PIRSF" id="PIRSF000018">
    <property type="entry name" value="Mb_ADH_cyt_c"/>
    <property type="match status" value="1"/>
</dbReference>
<feature type="domain" description="Cytochrome c" evidence="13">
    <location>
        <begin position="55"/>
        <end position="158"/>
    </location>
</feature>
<dbReference type="InterPro" id="IPR009056">
    <property type="entry name" value="Cyt_c-like_dom"/>
</dbReference>
<gene>
    <name evidence="14" type="ORF">ABQJ54_13485</name>
</gene>
<proteinExistence type="predicted"/>
<sequence length="461" mass="48530">MNASTHSARRRRWPTVIATIVIVLIVLVILAWLGSKLVRAGGDPQAAAPAAATPALIAQGAYVAKLGDCAACHTAPGGKPFAGGLAIASPVGTIYSTNITPDRDTGIGAYSYGEFERAVRRGVDRHGHTLYPAMPYPSYAKVSDADLTALYAYFMHGVQPVRQANHAEGIPWPLSMRWPLAYWRGLFAPRVAASVPAPGDDPLARGAYLVEGLGHCGACHTPRAVTLQEKALSDHDSSLYLSGGVNDHWVAPSLRGDAASGLGGMSEAGLATLLGTGRTDRSAIFGGMTDVVAHSTQYMSEADLKAVARYLKSLAPHRQETAVKYDPATHQALFAGKVAATGAQLYVDNCATCHRTDGQGYAQVFPTLAGNPVVNGDDPASLIHLVLAGGTMPGAQAAPTQFTMPPFDQRLSDREIADVLSFVRTSWGNRAAAVSAAQVRKLRGAVPAGRAGMTDYDPRKR</sequence>
<evidence type="ECO:0000256" key="5">
    <source>
        <dbReference type="ARBA" id="ARBA00022723"/>
    </source>
</evidence>
<keyword evidence="12" id="KW-0812">Transmembrane</keyword>
<evidence type="ECO:0000256" key="2">
    <source>
        <dbReference type="ARBA" id="ARBA00022448"/>
    </source>
</evidence>
<evidence type="ECO:0000256" key="4">
    <source>
        <dbReference type="ARBA" id="ARBA00022617"/>
    </source>
</evidence>
<reference evidence="14 15" key="1">
    <citation type="submission" date="2024-06" db="EMBL/GenBank/DDBJ databases">
        <authorList>
            <person name="Woo H."/>
        </authorList>
    </citation>
    <scope>NUCLEOTIDE SEQUENCE [LARGE SCALE GENOMIC DNA]</scope>
    <source>
        <strain evidence="14 15">Si-c</strain>
    </source>
</reference>
<protein>
    <submittedName>
        <fullName evidence="14">Cytochrome c</fullName>
    </submittedName>
</protein>
<dbReference type="InterPro" id="IPR051459">
    <property type="entry name" value="Cytochrome_c-type_DH"/>
</dbReference>
<dbReference type="Gene3D" id="1.10.760.10">
    <property type="entry name" value="Cytochrome c-like domain"/>
    <property type="match status" value="3"/>
</dbReference>
<comment type="subcellular location">
    <subcellularLocation>
        <location evidence="1">Cell membrane</location>
    </subcellularLocation>
</comment>
<evidence type="ECO:0000256" key="10">
    <source>
        <dbReference type="ARBA" id="ARBA00023136"/>
    </source>
</evidence>
<keyword evidence="15" id="KW-1185">Reference proteome</keyword>
<dbReference type="PANTHER" id="PTHR35008:SF8">
    <property type="entry name" value="ALCOHOL DEHYDROGENASE CYTOCHROME C SUBUNIT"/>
    <property type="match status" value="1"/>
</dbReference>
<keyword evidence="12" id="KW-1133">Transmembrane helix</keyword>
<dbReference type="InterPro" id="IPR008168">
    <property type="entry name" value="Cyt_C_IC"/>
</dbReference>
<dbReference type="PROSITE" id="PS51007">
    <property type="entry name" value="CYTC"/>
    <property type="match status" value="3"/>
</dbReference>
<feature type="transmembrane region" description="Helical" evidence="12">
    <location>
        <begin position="12"/>
        <end position="33"/>
    </location>
</feature>
<keyword evidence="2" id="KW-0813">Transport</keyword>
<feature type="domain" description="Cytochrome c" evidence="13">
    <location>
        <begin position="201"/>
        <end position="315"/>
    </location>
</feature>
<dbReference type="SUPFAM" id="SSF46626">
    <property type="entry name" value="Cytochrome c"/>
    <property type="match status" value="3"/>
</dbReference>
<evidence type="ECO:0000259" key="13">
    <source>
        <dbReference type="PROSITE" id="PS51007"/>
    </source>
</evidence>
<keyword evidence="8" id="KW-0249">Electron transport</keyword>
<evidence type="ECO:0000256" key="1">
    <source>
        <dbReference type="ARBA" id="ARBA00004236"/>
    </source>
</evidence>
<comment type="caution">
    <text evidence="14">The sequence shown here is derived from an EMBL/GenBank/DDBJ whole genome shotgun (WGS) entry which is preliminary data.</text>
</comment>
<dbReference type="InterPro" id="IPR036909">
    <property type="entry name" value="Cyt_c-like_dom_sf"/>
</dbReference>
<feature type="domain" description="Cytochrome c" evidence="13">
    <location>
        <begin position="337"/>
        <end position="427"/>
    </location>
</feature>
<organism evidence="14 15">
    <name type="scientific">Rhodanobacter lycopersici</name>
    <dbReference type="NCBI Taxonomy" id="3162487"/>
    <lineage>
        <taxon>Bacteria</taxon>
        <taxon>Pseudomonadati</taxon>
        <taxon>Pseudomonadota</taxon>
        <taxon>Gammaproteobacteria</taxon>
        <taxon>Lysobacterales</taxon>
        <taxon>Rhodanobacteraceae</taxon>
        <taxon>Rhodanobacter</taxon>
    </lineage>
</organism>
<name>A0ABV3QG00_9GAMM</name>
<dbReference type="PRINTS" id="PR00605">
    <property type="entry name" value="CYTCHROMECIC"/>
</dbReference>
<dbReference type="RefSeq" id="WP_367854822.1">
    <property type="nucleotide sequence ID" value="NZ_JBFOHK010000003.1"/>
</dbReference>
<dbReference type="PANTHER" id="PTHR35008">
    <property type="entry name" value="BLL4482 PROTEIN-RELATED"/>
    <property type="match status" value="1"/>
</dbReference>
<accession>A0ABV3QG00</accession>
<evidence type="ECO:0000313" key="15">
    <source>
        <dbReference type="Proteomes" id="UP001556220"/>
    </source>
</evidence>